<evidence type="ECO:0000256" key="1">
    <source>
        <dbReference type="SAM" id="SignalP"/>
    </source>
</evidence>
<name>A0A135P6S6_9HYPH</name>
<dbReference type="RefSeq" id="WP_067653794.1">
    <property type="nucleotide sequence ID" value="NZ_KQ961038.1"/>
</dbReference>
<dbReference type="STRING" id="2052828.ATO67_21530"/>
<keyword evidence="3" id="KW-1185">Reference proteome</keyword>
<keyword evidence="1" id="KW-0732">Signal</keyword>
<sequence>MMMSVFKRAIAAFAVLSLLQTATFATEDTETRTLHYTSTEGSRIIALARLQALKQQEARRFQPVGLARYGYRPMEGLSQDLAVGFPVTDAAQQHMAGLTCFTCQIPERAVSGTKYLTDSGPKSLNFQGLLVDVKTQFASVDKSAF</sequence>
<proteinExistence type="predicted"/>
<accession>A0A135P6S6</accession>
<gene>
    <name evidence="2" type="ORF">ATO67_21530</name>
</gene>
<dbReference type="AlphaFoldDB" id="A0A135P6S6"/>
<protein>
    <submittedName>
        <fullName evidence="2">Uncharacterized protein</fullName>
    </submittedName>
</protein>
<dbReference type="Proteomes" id="UP000070498">
    <property type="component" value="Unassembled WGS sequence"/>
</dbReference>
<feature type="signal peptide" evidence="1">
    <location>
        <begin position="1"/>
        <end position="25"/>
    </location>
</feature>
<evidence type="ECO:0000313" key="3">
    <source>
        <dbReference type="Proteomes" id="UP000070498"/>
    </source>
</evidence>
<dbReference type="EMBL" id="LNUW01000009">
    <property type="protein sequence ID" value="KXG87106.1"/>
    <property type="molecule type" value="Genomic_DNA"/>
</dbReference>
<feature type="chain" id="PRO_5007467047" evidence="1">
    <location>
        <begin position="26"/>
        <end position="145"/>
    </location>
</feature>
<comment type="caution">
    <text evidence="2">The sequence shown here is derived from an EMBL/GenBank/DDBJ whole genome shotgun (WGS) entry which is preliminary data.</text>
</comment>
<reference evidence="2 3" key="1">
    <citation type="submission" date="2015-11" db="EMBL/GenBank/DDBJ databases">
        <title>Draft genome sequence of Agrobacterium sp. R89-1.</title>
        <authorList>
            <person name="Zahradnik J."/>
            <person name="Kyslikova E."/>
            <person name="Palyzova A."/>
            <person name="Kyslik P."/>
        </authorList>
    </citation>
    <scope>NUCLEOTIDE SEQUENCE [LARGE SCALE GENOMIC DNA]</scope>
    <source>
        <strain evidence="2 3">R89-1</strain>
    </source>
</reference>
<evidence type="ECO:0000313" key="2">
    <source>
        <dbReference type="EMBL" id="KXG87106.1"/>
    </source>
</evidence>
<organism evidence="2 3">
    <name type="scientific">Agrobacterium bohemicum</name>
    <dbReference type="NCBI Taxonomy" id="2052828"/>
    <lineage>
        <taxon>Bacteria</taxon>
        <taxon>Pseudomonadati</taxon>
        <taxon>Pseudomonadota</taxon>
        <taxon>Alphaproteobacteria</taxon>
        <taxon>Hyphomicrobiales</taxon>
        <taxon>Rhizobiaceae</taxon>
        <taxon>Rhizobium/Agrobacterium group</taxon>
        <taxon>Agrobacterium</taxon>
    </lineage>
</organism>